<dbReference type="PANTHER" id="PTHR43861:SF1">
    <property type="entry name" value="TRANS-ACONITATE 2-METHYLTRANSFERASE"/>
    <property type="match status" value="1"/>
</dbReference>
<dbReference type="PANTHER" id="PTHR43861">
    <property type="entry name" value="TRANS-ACONITATE 2-METHYLTRANSFERASE-RELATED"/>
    <property type="match status" value="1"/>
</dbReference>
<dbReference type="InterPro" id="IPR029063">
    <property type="entry name" value="SAM-dependent_MTases_sf"/>
</dbReference>
<keyword evidence="2" id="KW-0808">Transferase</keyword>
<dbReference type="GO" id="GO:0032259">
    <property type="term" value="P:methylation"/>
    <property type="evidence" value="ECO:0007669"/>
    <property type="project" value="UniProtKB-KW"/>
</dbReference>
<sequence length="283" mass="32209">MNKKFHEANRLSWNAATVAHNSHKGDQAAFFRQGGNTLYPEELSLLGDIKDLNILHLQCNSGQDTLSLVKYGANVTGVDISDEAINFARQLSSDSGIPALFHRADIFDWMEQAITENLKFDRIFCSYGVLVWISDLKNWARLISQLLTPEGKFVLIEFHPFSLYFNAQWKPHYDYFREGAVIDEGGVHDYVAKSVETLYPDEVIEEGVKDFQNPHYTYEFYWGINEVLNALIQAGLRIEQFNEYPYSNGWSGFEGMRNIGGGKMVQPEGMPRMPLMYGVLAGK</sequence>
<reference evidence="2 3" key="1">
    <citation type="submission" date="2014-03" db="EMBL/GenBank/DDBJ databases">
        <title>Draft Genome of Photorhabdus luminescens BA1, an Egyptian Isolate.</title>
        <authorList>
            <person name="Ghazal S."/>
            <person name="Hurst S.G.IV."/>
            <person name="Morris K."/>
            <person name="Thomas K."/>
            <person name="Tisa L.S."/>
        </authorList>
    </citation>
    <scope>NUCLEOTIDE SEQUENCE [LARGE SCALE GENOMIC DNA]</scope>
    <source>
        <strain evidence="2 3">BA1</strain>
    </source>
</reference>
<evidence type="ECO:0000313" key="3">
    <source>
        <dbReference type="Proteomes" id="UP000023464"/>
    </source>
</evidence>
<proteinExistence type="predicted"/>
<dbReference type="CDD" id="cd02440">
    <property type="entry name" value="AdoMet_MTases"/>
    <property type="match status" value="1"/>
</dbReference>
<comment type="caution">
    <text evidence="2">The sequence shown here is derived from an EMBL/GenBank/DDBJ whole genome shotgun (WGS) entry which is preliminary data.</text>
</comment>
<dbReference type="RefSeq" id="WP_036778372.1">
    <property type="nucleotide sequence ID" value="NZ_CAWLTM010000090.1"/>
</dbReference>
<feature type="domain" description="Methyltransferase" evidence="1">
    <location>
        <begin position="50"/>
        <end position="159"/>
    </location>
</feature>
<evidence type="ECO:0000313" key="2">
    <source>
        <dbReference type="EMBL" id="EYU15473.1"/>
    </source>
</evidence>
<name>A0A022PKL0_9GAMM</name>
<dbReference type="PATRIC" id="fig|1393736.3.peg.2058"/>
<gene>
    <name evidence="2" type="ORF">BA1DRAFT_02026</name>
</gene>
<dbReference type="Gene3D" id="3.40.50.150">
    <property type="entry name" value="Vaccinia Virus protein VP39"/>
    <property type="match status" value="1"/>
</dbReference>
<dbReference type="SUPFAM" id="SSF53335">
    <property type="entry name" value="S-adenosyl-L-methionine-dependent methyltransferases"/>
    <property type="match status" value="1"/>
</dbReference>
<dbReference type="EMBL" id="JFGV01000025">
    <property type="protein sequence ID" value="EYU15473.1"/>
    <property type="molecule type" value="Genomic_DNA"/>
</dbReference>
<protein>
    <submittedName>
        <fullName evidence="2">Methyltransferase</fullName>
    </submittedName>
</protein>
<dbReference type="InterPro" id="IPR025714">
    <property type="entry name" value="Methyltranfer_dom"/>
</dbReference>
<dbReference type="Proteomes" id="UP000023464">
    <property type="component" value="Unassembled WGS sequence"/>
</dbReference>
<dbReference type="Pfam" id="PF13847">
    <property type="entry name" value="Methyltransf_31"/>
    <property type="match status" value="1"/>
</dbReference>
<dbReference type="GO" id="GO:0008168">
    <property type="term" value="F:methyltransferase activity"/>
    <property type="evidence" value="ECO:0007669"/>
    <property type="project" value="UniProtKB-KW"/>
</dbReference>
<keyword evidence="2" id="KW-0489">Methyltransferase</keyword>
<evidence type="ECO:0000259" key="1">
    <source>
        <dbReference type="Pfam" id="PF13847"/>
    </source>
</evidence>
<accession>A0A022PKL0</accession>
<keyword evidence="3" id="KW-1185">Reference proteome</keyword>
<dbReference type="AlphaFoldDB" id="A0A022PKL0"/>
<organism evidence="2 3">
    <name type="scientific">Photorhabdus aegyptia</name>
    <dbReference type="NCBI Taxonomy" id="2805098"/>
    <lineage>
        <taxon>Bacteria</taxon>
        <taxon>Pseudomonadati</taxon>
        <taxon>Pseudomonadota</taxon>
        <taxon>Gammaproteobacteria</taxon>
        <taxon>Enterobacterales</taxon>
        <taxon>Morganellaceae</taxon>
        <taxon>Photorhabdus</taxon>
    </lineage>
</organism>